<proteinExistence type="predicted"/>
<protein>
    <submittedName>
        <fullName evidence="1">Uncharacterized protein</fullName>
    </submittedName>
</protein>
<evidence type="ECO:0000313" key="2">
    <source>
        <dbReference type="Proteomes" id="UP000319143"/>
    </source>
</evidence>
<dbReference type="Proteomes" id="UP000319143">
    <property type="component" value="Unassembled WGS sequence"/>
</dbReference>
<sequence length="117" mass="12917">MVESVSRRMRKVAIVTIVQFNAIPIELSAPFCVLQGCVIRAKRIPRIKLDERCDRLRCEQPLGKYASRFRKPLPNRTTPPCGRFTVISRINFGLSGKALAAGISSAKPAASDLPLIP</sequence>
<organism evidence="1 2">
    <name type="scientific">Novipirellula artificiosorum</name>
    <dbReference type="NCBI Taxonomy" id="2528016"/>
    <lineage>
        <taxon>Bacteria</taxon>
        <taxon>Pseudomonadati</taxon>
        <taxon>Planctomycetota</taxon>
        <taxon>Planctomycetia</taxon>
        <taxon>Pirellulales</taxon>
        <taxon>Pirellulaceae</taxon>
        <taxon>Novipirellula</taxon>
    </lineage>
</organism>
<gene>
    <name evidence="1" type="ORF">Poly41_32820</name>
</gene>
<keyword evidence="2" id="KW-1185">Reference proteome</keyword>
<dbReference type="AlphaFoldDB" id="A0A5C6DLV8"/>
<accession>A0A5C6DLV8</accession>
<evidence type="ECO:0000313" key="1">
    <source>
        <dbReference type="EMBL" id="TWU37155.1"/>
    </source>
</evidence>
<reference evidence="1 2" key="1">
    <citation type="submission" date="2019-02" db="EMBL/GenBank/DDBJ databases">
        <title>Deep-cultivation of Planctomycetes and their phenomic and genomic characterization uncovers novel biology.</title>
        <authorList>
            <person name="Wiegand S."/>
            <person name="Jogler M."/>
            <person name="Boedeker C."/>
            <person name="Pinto D."/>
            <person name="Vollmers J."/>
            <person name="Rivas-Marin E."/>
            <person name="Kohn T."/>
            <person name="Peeters S.H."/>
            <person name="Heuer A."/>
            <person name="Rast P."/>
            <person name="Oberbeckmann S."/>
            <person name="Bunk B."/>
            <person name="Jeske O."/>
            <person name="Meyerdierks A."/>
            <person name="Storesund J.E."/>
            <person name="Kallscheuer N."/>
            <person name="Luecker S."/>
            <person name="Lage O.M."/>
            <person name="Pohl T."/>
            <person name="Merkel B.J."/>
            <person name="Hornburger P."/>
            <person name="Mueller R.-W."/>
            <person name="Bruemmer F."/>
            <person name="Labrenz M."/>
            <person name="Spormann A.M."/>
            <person name="Op Den Camp H."/>
            <person name="Overmann J."/>
            <person name="Amann R."/>
            <person name="Jetten M.S.M."/>
            <person name="Mascher T."/>
            <person name="Medema M.H."/>
            <person name="Devos D.P."/>
            <person name="Kaster A.-K."/>
            <person name="Ovreas L."/>
            <person name="Rohde M."/>
            <person name="Galperin M.Y."/>
            <person name="Jogler C."/>
        </authorList>
    </citation>
    <scope>NUCLEOTIDE SEQUENCE [LARGE SCALE GENOMIC DNA]</scope>
    <source>
        <strain evidence="1 2">Poly41</strain>
    </source>
</reference>
<comment type="caution">
    <text evidence="1">The sequence shown here is derived from an EMBL/GenBank/DDBJ whole genome shotgun (WGS) entry which is preliminary data.</text>
</comment>
<dbReference type="EMBL" id="SJPV01000005">
    <property type="protein sequence ID" value="TWU37155.1"/>
    <property type="molecule type" value="Genomic_DNA"/>
</dbReference>
<name>A0A5C6DLV8_9BACT</name>